<dbReference type="SMART" id="SM00493">
    <property type="entry name" value="TOPRIM"/>
    <property type="match status" value="1"/>
</dbReference>
<sequence length="735" mass="82963">MGKISNATVQRILEATDIVEVVSDFVSLKRKGANYWGLCPFHNDRSPSFSVSKSRGLCKCFSCGEGGSAVNFLMKLEHLSYSEALRYLARKYNIEVEEREMTPEEERRETARDNMFAVNDFALRYFKNNLFETNEGRDVGLSYFRHRGISDPMIEKFHLGYALELKDALYKYALERGYSEEYVFATGLCTQTDDGRVYDRFRGRVIYPVHTLSGKVVAFGGRTLRSDKTMAKYVNSPESDIYSKRRELYGLYQAKQAISKEGKCIIVEGYMDVISMHQSGICNVVASSGTALTVEQVRLIKRFTTNVTLIYDADAAGIKASLRGIELLLQDGMDIKVLLLPPGEDPDSFAQSHSSAEVNDYIKANETDFITFMARILLKDVDNDPTGRANVITQIVKTIALIPNEITRSVYVQECSNILFISEDVLRREVGRYFNEYALKSREDRLREASLTTDHRKADEDSVPSAGRGDTDEPESEGPKANPISSHAAFLRKYEMNLLRLVARYGNLTLADSVDENDNVVAVSVLEYIESDLQQDGIALSNPDLAHFLSVAHRASRESWEESYRHEMERLQAERSRKFAAGIEEIRAKATDVGSITAMERALNETIDAEYSIGLEDFCADYLSRILCSSPDDAVRNLATELVVERYTLSKVHTKYAHVETEREQLVELVPRAIHELKDAILNTRVIDARGRLKQACESNDYASTLDAMREIKDLETLRSSLAKLIGDRVIAPRK</sequence>
<dbReference type="HAMAP" id="MF_00974">
    <property type="entry name" value="DNA_primase_DnaG"/>
    <property type="match status" value="1"/>
</dbReference>
<dbReference type="Gene3D" id="3.40.1360.10">
    <property type="match status" value="1"/>
</dbReference>
<dbReference type="InterPro" id="IPR036977">
    <property type="entry name" value="DNA_primase_Znf_CHC2"/>
</dbReference>
<evidence type="ECO:0000259" key="14">
    <source>
        <dbReference type="PROSITE" id="PS50880"/>
    </source>
</evidence>
<evidence type="ECO:0000256" key="10">
    <source>
        <dbReference type="ARBA" id="ARBA00023125"/>
    </source>
</evidence>
<dbReference type="InterPro" id="IPR034151">
    <property type="entry name" value="TOPRIM_DnaG_bac"/>
</dbReference>
<comment type="subunit">
    <text evidence="12">Monomer. Interacts with DnaB.</text>
</comment>
<keyword evidence="2 12" id="KW-0639">Primosome</keyword>
<dbReference type="Pfam" id="PF13155">
    <property type="entry name" value="Toprim_2"/>
    <property type="match status" value="1"/>
</dbReference>
<comment type="function">
    <text evidence="12">RNA polymerase that catalyzes the synthesis of short RNA molecules used as primers for DNA polymerase during DNA replication.</text>
</comment>
<dbReference type="InterPro" id="IPR002694">
    <property type="entry name" value="Znf_CHC2"/>
</dbReference>
<name>A0A4Z0VA96_9BACT</name>
<dbReference type="Gene3D" id="3.90.580.10">
    <property type="entry name" value="Zinc finger, CHC2-type domain"/>
    <property type="match status" value="1"/>
</dbReference>
<evidence type="ECO:0000256" key="6">
    <source>
        <dbReference type="ARBA" id="ARBA00022723"/>
    </source>
</evidence>
<keyword evidence="3 12" id="KW-0808">Transferase</keyword>
<keyword evidence="6 12" id="KW-0479">Metal-binding</keyword>
<dbReference type="CDD" id="cd03364">
    <property type="entry name" value="TOPRIM_DnaG_primases"/>
    <property type="match status" value="1"/>
</dbReference>
<dbReference type="EMBL" id="SJSA01000001">
    <property type="protein sequence ID" value="TGG40428.1"/>
    <property type="molecule type" value="Genomic_DNA"/>
</dbReference>
<comment type="similarity">
    <text evidence="12">Belongs to the DnaG primase family.</text>
</comment>
<dbReference type="GO" id="GO:0000428">
    <property type="term" value="C:DNA-directed RNA polymerase complex"/>
    <property type="evidence" value="ECO:0007669"/>
    <property type="project" value="UniProtKB-KW"/>
</dbReference>
<dbReference type="InterPro" id="IPR006171">
    <property type="entry name" value="TOPRIM_dom"/>
</dbReference>
<organism evidence="15 16">
    <name type="scientific">Duncaniella freteri</name>
    <dbReference type="NCBI Taxonomy" id="2530391"/>
    <lineage>
        <taxon>Bacteria</taxon>
        <taxon>Pseudomonadati</taxon>
        <taxon>Bacteroidota</taxon>
        <taxon>Bacteroidia</taxon>
        <taxon>Bacteroidales</taxon>
        <taxon>Muribaculaceae</taxon>
        <taxon>Duncaniella</taxon>
    </lineage>
</organism>
<dbReference type="InterPro" id="IPR037068">
    <property type="entry name" value="DNA_primase_core_N_sf"/>
</dbReference>
<dbReference type="SMART" id="SM00400">
    <property type="entry name" value="ZnF_CHCC"/>
    <property type="match status" value="1"/>
</dbReference>
<reference evidence="15 16" key="1">
    <citation type="submission" date="2019-02" db="EMBL/GenBank/DDBJ databases">
        <title>Isolation and identification of novel species under the genus Muribaculum.</title>
        <authorList>
            <person name="Miyake S."/>
            <person name="Ding Y."/>
            <person name="Low A."/>
            <person name="Soh M."/>
            <person name="Seedorf H."/>
        </authorList>
    </citation>
    <scope>NUCLEOTIDE SEQUENCE [LARGE SCALE GENOMIC DNA]</scope>
    <source>
        <strain evidence="15 16">TLL-A3</strain>
    </source>
</reference>
<dbReference type="Pfam" id="PF10410">
    <property type="entry name" value="DnaB_bind"/>
    <property type="match status" value="1"/>
</dbReference>
<dbReference type="GO" id="GO:0005737">
    <property type="term" value="C:cytoplasm"/>
    <property type="evidence" value="ECO:0007669"/>
    <property type="project" value="TreeGrafter"/>
</dbReference>
<evidence type="ECO:0000256" key="5">
    <source>
        <dbReference type="ARBA" id="ARBA00022705"/>
    </source>
</evidence>
<evidence type="ECO:0000256" key="11">
    <source>
        <dbReference type="ARBA" id="ARBA00023163"/>
    </source>
</evidence>
<dbReference type="GO" id="GO:0003677">
    <property type="term" value="F:DNA binding"/>
    <property type="evidence" value="ECO:0007669"/>
    <property type="project" value="UniProtKB-KW"/>
</dbReference>
<keyword evidence="11 12" id="KW-0804">Transcription</keyword>
<comment type="cofactor">
    <cofactor evidence="12">
        <name>Zn(2+)</name>
        <dbReference type="ChEBI" id="CHEBI:29105"/>
    </cofactor>
    <text evidence="12">Binds 1 zinc ion per monomer.</text>
</comment>
<accession>A0A4Z0VA96</accession>
<dbReference type="InterPro" id="IPR050219">
    <property type="entry name" value="DnaG_primase"/>
</dbReference>
<dbReference type="GO" id="GO:0008270">
    <property type="term" value="F:zinc ion binding"/>
    <property type="evidence" value="ECO:0007669"/>
    <property type="project" value="UniProtKB-UniRule"/>
</dbReference>
<dbReference type="SUPFAM" id="SSF56731">
    <property type="entry name" value="DNA primase core"/>
    <property type="match status" value="1"/>
</dbReference>
<keyword evidence="9" id="KW-0460">Magnesium</keyword>
<dbReference type="EC" id="2.7.7.101" evidence="12"/>
<evidence type="ECO:0000256" key="3">
    <source>
        <dbReference type="ARBA" id="ARBA00022679"/>
    </source>
</evidence>
<dbReference type="PROSITE" id="PS50880">
    <property type="entry name" value="TOPRIM"/>
    <property type="match status" value="1"/>
</dbReference>
<dbReference type="NCBIfam" id="TIGR01391">
    <property type="entry name" value="dnaG"/>
    <property type="match status" value="1"/>
</dbReference>
<dbReference type="GO" id="GO:0006269">
    <property type="term" value="P:DNA replication, synthesis of primer"/>
    <property type="evidence" value="ECO:0007669"/>
    <property type="project" value="UniProtKB-UniRule"/>
</dbReference>
<dbReference type="FunFam" id="3.40.1360.10:FF:000002">
    <property type="entry name" value="DNA primase"/>
    <property type="match status" value="1"/>
</dbReference>
<comment type="catalytic activity">
    <reaction evidence="12">
        <text>ssDNA + n NTP = ssDNA/pppN(pN)n-1 hybrid + (n-1) diphosphate.</text>
        <dbReference type="EC" id="2.7.7.101"/>
    </reaction>
</comment>
<evidence type="ECO:0000313" key="15">
    <source>
        <dbReference type="EMBL" id="TGG40428.1"/>
    </source>
</evidence>
<evidence type="ECO:0000313" key="16">
    <source>
        <dbReference type="Proteomes" id="UP000297635"/>
    </source>
</evidence>
<dbReference type="Pfam" id="PF01807">
    <property type="entry name" value="Zn_ribbon_DnaG"/>
    <property type="match status" value="1"/>
</dbReference>
<keyword evidence="16" id="KW-1185">Reference proteome</keyword>
<evidence type="ECO:0000256" key="13">
    <source>
        <dbReference type="SAM" id="MobiDB-lite"/>
    </source>
</evidence>
<dbReference type="GO" id="GO:0003899">
    <property type="term" value="F:DNA-directed RNA polymerase activity"/>
    <property type="evidence" value="ECO:0007669"/>
    <property type="project" value="UniProtKB-UniRule"/>
</dbReference>
<dbReference type="AlphaFoldDB" id="A0A4Z0VA96"/>
<keyword evidence="4 12" id="KW-0548">Nucleotidyltransferase</keyword>
<proteinExistence type="inferred from homology"/>
<dbReference type="Proteomes" id="UP000297635">
    <property type="component" value="Unassembled WGS sequence"/>
</dbReference>
<feature type="region of interest" description="Disordered" evidence="13">
    <location>
        <begin position="450"/>
        <end position="484"/>
    </location>
</feature>
<dbReference type="InterPro" id="IPR013264">
    <property type="entry name" value="DNAG_N"/>
</dbReference>
<feature type="zinc finger region" description="CHC2-type" evidence="12">
    <location>
        <begin position="39"/>
        <end position="63"/>
    </location>
</feature>
<evidence type="ECO:0000256" key="9">
    <source>
        <dbReference type="ARBA" id="ARBA00022842"/>
    </source>
</evidence>
<evidence type="ECO:0000256" key="4">
    <source>
        <dbReference type="ARBA" id="ARBA00022695"/>
    </source>
</evidence>
<evidence type="ECO:0000256" key="2">
    <source>
        <dbReference type="ARBA" id="ARBA00022515"/>
    </source>
</evidence>
<evidence type="ECO:0000256" key="8">
    <source>
        <dbReference type="ARBA" id="ARBA00022833"/>
    </source>
</evidence>
<feature type="domain" description="Toprim" evidence="14">
    <location>
        <begin position="262"/>
        <end position="343"/>
    </location>
</feature>
<keyword evidence="7 12" id="KW-0863">Zinc-finger</keyword>
<feature type="compositionally biased region" description="Basic and acidic residues" evidence="13">
    <location>
        <begin position="450"/>
        <end position="460"/>
    </location>
</feature>
<dbReference type="GeneID" id="82149526"/>
<dbReference type="PANTHER" id="PTHR30313:SF2">
    <property type="entry name" value="DNA PRIMASE"/>
    <property type="match status" value="1"/>
</dbReference>
<dbReference type="InterPro" id="IPR019475">
    <property type="entry name" value="DNA_primase_DnaB-bd"/>
</dbReference>
<protein>
    <recommendedName>
        <fullName evidence="12">DNA primase</fullName>
        <ecNumber evidence="12">2.7.7.101</ecNumber>
    </recommendedName>
</protein>
<dbReference type="Gene3D" id="3.90.980.10">
    <property type="entry name" value="DNA primase, catalytic core, N-terminal domain"/>
    <property type="match status" value="1"/>
</dbReference>
<dbReference type="RefSeq" id="WP_135471441.1">
    <property type="nucleotide sequence ID" value="NZ_CASGTF010000086.1"/>
</dbReference>
<comment type="domain">
    <text evidence="12">Contains an N-terminal zinc-binding domain, a central core domain that contains the primase activity, and a C-terminal DnaB-binding domain.</text>
</comment>
<keyword evidence="8 12" id="KW-0862">Zinc</keyword>
<keyword evidence="10 12" id="KW-0238">DNA-binding</keyword>
<dbReference type="InterPro" id="IPR006295">
    <property type="entry name" value="DNA_primase_DnaG"/>
</dbReference>
<dbReference type="PANTHER" id="PTHR30313">
    <property type="entry name" value="DNA PRIMASE"/>
    <property type="match status" value="1"/>
</dbReference>
<dbReference type="SUPFAM" id="SSF57783">
    <property type="entry name" value="Zinc beta-ribbon"/>
    <property type="match status" value="1"/>
</dbReference>
<dbReference type="InterPro" id="IPR030846">
    <property type="entry name" value="DnaG_bac"/>
</dbReference>
<evidence type="ECO:0000256" key="7">
    <source>
        <dbReference type="ARBA" id="ARBA00022771"/>
    </source>
</evidence>
<comment type="caution">
    <text evidence="15">The sequence shown here is derived from an EMBL/GenBank/DDBJ whole genome shotgun (WGS) entry which is preliminary data.</text>
</comment>
<dbReference type="Pfam" id="PF08275">
    <property type="entry name" value="DNAG_N"/>
    <property type="match status" value="1"/>
</dbReference>
<keyword evidence="5 12" id="KW-0235">DNA replication</keyword>
<dbReference type="GO" id="GO:1990077">
    <property type="term" value="C:primosome complex"/>
    <property type="evidence" value="ECO:0007669"/>
    <property type="project" value="UniProtKB-KW"/>
</dbReference>
<keyword evidence="1 12" id="KW-0240">DNA-directed RNA polymerase</keyword>
<evidence type="ECO:0000256" key="1">
    <source>
        <dbReference type="ARBA" id="ARBA00022478"/>
    </source>
</evidence>
<evidence type="ECO:0000256" key="12">
    <source>
        <dbReference type="HAMAP-Rule" id="MF_00974"/>
    </source>
</evidence>
<gene>
    <name evidence="12" type="primary">dnaG</name>
    <name evidence="15" type="ORF">EZ315_06950</name>
</gene>
<dbReference type="FunFam" id="3.90.580.10:FF:000001">
    <property type="entry name" value="DNA primase"/>
    <property type="match status" value="1"/>
</dbReference>